<organism evidence="1 2">
    <name type="scientific">Gordonia rubripertincta NBRC 101908</name>
    <dbReference type="NCBI Taxonomy" id="1077975"/>
    <lineage>
        <taxon>Bacteria</taxon>
        <taxon>Bacillati</taxon>
        <taxon>Actinomycetota</taxon>
        <taxon>Actinomycetes</taxon>
        <taxon>Mycobacteriales</taxon>
        <taxon>Gordoniaceae</taxon>
        <taxon>Gordonia</taxon>
    </lineage>
</organism>
<sequence length="54" mass="5884">MLESDITRTGVGHALGLFHTCSNDLMADNDGARETSYTPTGLTRDLYHNKWGGS</sequence>
<proteinExistence type="predicted"/>
<name>A0ABQ0HX98_GORRU</name>
<dbReference type="Proteomes" id="UP000010744">
    <property type="component" value="Unassembled WGS sequence"/>
</dbReference>
<gene>
    <name evidence="1" type="ORF">GORBP_082_00160</name>
</gene>
<keyword evidence="2" id="KW-1185">Reference proteome</keyword>
<evidence type="ECO:0000313" key="2">
    <source>
        <dbReference type="Proteomes" id="UP000010744"/>
    </source>
</evidence>
<reference evidence="1 2" key="1">
    <citation type="submission" date="2012-08" db="EMBL/GenBank/DDBJ databases">
        <title>Whole genome shotgun sequence of Gordonia rubripertincta NBRC 101908.</title>
        <authorList>
            <person name="Takarada H."/>
            <person name="Hosoyama A."/>
            <person name="Tsuchikane K."/>
            <person name="Katsumata H."/>
            <person name="Baba S."/>
            <person name="Ohji S."/>
            <person name="Yamazaki S."/>
            <person name="Fujita N."/>
        </authorList>
    </citation>
    <scope>NUCLEOTIDE SEQUENCE [LARGE SCALE GENOMIC DNA]</scope>
    <source>
        <strain evidence="1 2">NBRC 101908</strain>
    </source>
</reference>
<evidence type="ECO:0000313" key="1">
    <source>
        <dbReference type="EMBL" id="GAB86847.1"/>
    </source>
</evidence>
<accession>A0ABQ0HX98</accession>
<comment type="caution">
    <text evidence="1">The sequence shown here is derived from an EMBL/GenBank/DDBJ whole genome shotgun (WGS) entry which is preliminary data.</text>
</comment>
<dbReference type="EMBL" id="BAHB01000082">
    <property type="protein sequence ID" value="GAB86847.1"/>
    <property type="molecule type" value="Genomic_DNA"/>
</dbReference>
<protein>
    <submittedName>
        <fullName evidence="1">Uncharacterized protein</fullName>
    </submittedName>
</protein>